<accession>A0A182WMV5</accession>
<keyword evidence="2" id="KW-1185">Reference proteome</keyword>
<sequence>MWRCRSAIKRKANLFAGFYVSICFKTRFGRLVMGGSESSVSDPERSWKVS</sequence>
<organism evidence="1 2">
    <name type="scientific">Anopheles minimus</name>
    <dbReference type="NCBI Taxonomy" id="112268"/>
    <lineage>
        <taxon>Eukaryota</taxon>
        <taxon>Metazoa</taxon>
        <taxon>Ecdysozoa</taxon>
        <taxon>Arthropoda</taxon>
        <taxon>Hexapoda</taxon>
        <taxon>Insecta</taxon>
        <taxon>Pterygota</taxon>
        <taxon>Neoptera</taxon>
        <taxon>Endopterygota</taxon>
        <taxon>Diptera</taxon>
        <taxon>Nematocera</taxon>
        <taxon>Culicoidea</taxon>
        <taxon>Culicidae</taxon>
        <taxon>Anophelinae</taxon>
        <taxon>Anopheles</taxon>
    </lineage>
</organism>
<dbReference type="Proteomes" id="UP000075920">
    <property type="component" value="Unassembled WGS sequence"/>
</dbReference>
<dbReference type="AlphaFoldDB" id="A0A182WMV5"/>
<protein>
    <submittedName>
        <fullName evidence="1">Uncharacterized protein</fullName>
    </submittedName>
</protein>
<evidence type="ECO:0000313" key="1">
    <source>
        <dbReference type="EnsemblMetazoa" id="AMIN014065-PA"/>
    </source>
</evidence>
<dbReference type="VEuPathDB" id="VectorBase:AMIN014065"/>
<reference evidence="2" key="1">
    <citation type="submission" date="2013-03" db="EMBL/GenBank/DDBJ databases">
        <title>The Genome Sequence of Anopheles minimus MINIMUS1.</title>
        <authorList>
            <consortium name="The Broad Institute Genomics Platform"/>
            <person name="Neafsey D.E."/>
            <person name="Walton C."/>
            <person name="Walker B."/>
            <person name="Young S.K."/>
            <person name="Zeng Q."/>
            <person name="Gargeya S."/>
            <person name="Fitzgerald M."/>
            <person name="Haas B."/>
            <person name="Abouelleil A."/>
            <person name="Allen A.W."/>
            <person name="Alvarado L."/>
            <person name="Arachchi H.M."/>
            <person name="Berlin A.M."/>
            <person name="Chapman S.B."/>
            <person name="Gainer-Dewar J."/>
            <person name="Goldberg J."/>
            <person name="Griggs A."/>
            <person name="Gujja S."/>
            <person name="Hansen M."/>
            <person name="Howarth C."/>
            <person name="Imamovic A."/>
            <person name="Ireland A."/>
            <person name="Larimer J."/>
            <person name="McCowan C."/>
            <person name="Murphy C."/>
            <person name="Pearson M."/>
            <person name="Poon T.W."/>
            <person name="Priest M."/>
            <person name="Roberts A."/>
            <person name="Saif S."/>
            <person name="Shea T."/>
            <person name="Sisk P."/>
            <person name="Sykes S."/>
            <person name="Wortman J."/>
            <person name="Nusbaum C."/>
            <person name="Birren B."/>
        </authorList>
    </citation>
    <scope>NUCLEOTIDE SEQUENCE [LARGE SCALE GENOMIC DNA]</scope>
    <source>
        <strain evidence="2">MINIMUS1</strain>
    </source>
</reference>
<evidence type="ECO:0000313" key="2">
    <source>
        <dbReference type="Proteomes" id="UP000075920"/>
    </source>
</evidence>
<dbReference type="EnsemblMetazoa" id="AMIN014065-RA">
    <property type="protein sequence ID" value="AMIN014065-PA"/>
    <property type="gene ID" value="AMIN014065"/>
</dbReference>
<name>A0A182WMV5_9DIPT</name>
<proteinExistence type="predicted"/>
<reference evidence="1" key="2">
    <citation type="submission" date="2020-05" db="UniProtKB">
        <authorList>
            <consortium name="EnsemblMetazoa"/>
        </authorList>
    </citation>
    <scope>IDENTIFICATION</scope>
    <source>
        <strain evidence="1">MINIMUS1</strain>
    </source>
</reference>